<dbReference type="EMBL" id="JADBEK010000001">
    <property type="protein sequence ID" value="MBE1592063.1"/>
    <property type="molecule type" value="Genomic_DNA"/>
</dbReference>
<gene>
    <name evidence="5" type="ORF">H4W80_010321</name>
</gene>
<dbReference type="SUPFAM" id="SSF102114">
    <property type="entry name" value="Radical SAM enzymes"/>
    <property type="match status" value="1"/>
</dbReference>
<protein>
    <recommendedName>
        <fullName evidence="7">Radical SAM protein</fullName>
    </recommendedName>
</protein>
<keyword evidence="2" id="KW-0479">Metal-binding</keyword>
<sequence length="328" mass="34978">MTRRLRLADIERLRRTRGRTVLLYLTDRCPVGCAHCSVAALPAGPRITDHRLFADILAGICAEPSIEAVAISGGEPFAERRGLVLAVDAFADAGKDVVLFTSGHWASGPRCPRWITRVLERSSTVILSTDSFHRAAVDRRRFCRAAAHAARAGCHLVLQLLDEPGAVPFAEEVLRDTLGDDWSGRAEITLITPLRAGRGGGVFAIGRRYGVAELGPCPLTASPTVRYDGVITGCCNESVITGGGPRGLRRRATGAAEVRAALAAFRDDPLLRAVGSVRPDDLVRLPPFAALAGARYPDVCGLCWRLHETAGDDGSRLLTALMGRGGGT</sequence>
<reference evidence="5 6" key="1">
    <citation type="submission" date="2020-10" db="EMBL/GenBank/DDBJ databases">
        <title>Sequencing the genomes of 1000 actinobacteria strains.</title>
        <authorList>
            <person name="Klenk H.-P."/>
        </authorList>
    </citation>
    <scope>NUCLEOTIDE SEQUENCE [LARGE SCALE GENOMIC DNA]</scope>
    <source>
        <strain evidence="5 6">DSM 43173</strain>
    </source>
</reference>
<evidence type="ECO:0000256" key="2">
    <source>
        <dbReference type="ARBA" id="ARBA00022723"/>
    </source>
</evidence>
<keyword evidence="1" id="KW-0949">S-adenosyl-L-methionine</keyword>
<comment type="caution">
    <text evidence="5">The sequence shown here is derived from an EMBL/GenBank/DDBJ whole genome shotgun (WGS) entry which is preliminary data.</text>
</comment>
<keyword evidence="3" id="KW-0408">Iron</keyword>
<dbReference type="InterPro" id="IPR058240">
    <property type="entry name" value="rSAM_sf"/>
</dbReference>
<evidence type="ECO:0000313" key="6">
    <source>
        <dbReference type="Proteomes" id="UP000633509"/>
    </source>
</evidence>
<keyword evidence="4" id="KW-0411">Iron-sulfur</keyword>
<dbReference type="Proteomes" id="UP000633509">
    <property type="component" value="Unassembled WGS sequence"/>
</dbReference>
<accession>A0ABR9MHQ6</accession>
<dbReference type="InterPro" id="IPR007197">
    <property type="entry name" value="rSAM"/>
</dbReference>
<evidence type="ECO:0000256" key="4">
    <source>
        <dbReference type="ARBA" id="ARBA00023014"/>
    </source>
</evidence>
<evidence type="ECO:0000256" key="3">
    <source>
        <dbReference type="ARBA" id="ARBA00023004"/>
    </source>
</evidence>
<dbReference type="SFLD" id="SFLDS00029">
    <property type="entry name" value="Radical_SAM"/>
    <property type="match status" value="1"/>
</dbReference>
<dbReference type="RefSeq" id="WP_192791669.1">
    <property type="nucleotide sequence ID" value="NZ_JADBEK010000001.1"/>
</dbReference>
<evidence type="ECO:0008006" key="7">
    <source>
        <dbReference type="Google" id="ProtNLM"/>
    </source>
</evidence>
<proteinExistence type="predicted"/>
<evidence type="ECO:0000256" key="1">
    <source>
        <dbReference type="ARBA" id="ARBA00022691"/>
    </source>
</evidence>
<keyword evidence="6" id="KW-1185">Reference proteome</keyword>
<organism evidence="5 6">
    <name type="scientific">Nonomuraea angiospora</name>
    <dbReference type="NCBI Taxonomy" id="46172"/>
    <lineage>
        <taxon>Bacteria</taxon>
        <taxon>Bacillati</taxon>
        <taxon>Actinomycetota</taxon>
        <taxon>Actinomycetes</taxon>
        <taxon>Streptosporangiales</taxon>
        <taxon>Streptosporangiaceae</taxon>
        <taxon>Nonomuraea</taxon>
    </lineage>
</organism>
<dbReference type="InterPro" id="IPR013785">
    <property type="entry name" value="Aldolase_TIM"/>
</dbReference>
<dbReference type="Gene3D" id="3.20.20.70">
    <property type="entry name" value="Aldolase class I"/>
    <property type="match status" value="1"/>
</dbReference>
<name>A0ABR9MHQ6_9ACTN</name>
<evidence type="ECO:0000313" key="5">
    <source>
        <dbReference type="EMBL" id="MBE1592063.1"/>
    </source>
</evidence>